<accession>A0ABR7LL30</accession>
<organism evidence="4 5">
    <name type="scientific">Actinomadura alba</name>
    <dbReference type="NCBI Taxonomy" id="406431"/>
    <lineage>
        <taxon>Bacteria</taxon>
        <taxon>Bacillati</taxon>
        <taxon>Actinomycetota</taxon>
        <taxon>Actinomycetes</taxon>
        <taxon>Streptosporangiales</taxon>
        <taxon>Thermomonosporaceae</taxon>
        <taxon>Actinomadura</taxon>
    </lineage>
</organism>
<dbReference type="InterPro" id="IPR052901">
    <property type="entry name" value="Bact_TGase-like"/>
</dbReference>
<dbReference type="PANTHER" id="PTHR42736:SF1">
    <property type="entry name" value="PROTEIN-GLUTAMINE GAMMA-GLUTAMYLTRANSFERASE"/>
    <property type="match status" value="1"/>
</dbReference>
<gene>
    <name evidence="4" type="ORF">HKK74_08560</name>
</gene>
<feature type="transmembrane region" description="Helical" evidence="2">
    <location>
        <begin position="141"/>
        <end position="158"/>
    </location>
</feature>
<feature type="compositionally biased region" description="Basic and acidic residues" evidence="1">
    <location>
        <begin position="668"/>
        <end position="690"/>
    </location>
</feature>
<keyword evidence="2" id="KW-0472">Membrane</keyword>
<sequence>MKMRLTAVAAAATLLSSIGLYPLYDSAKWVVPGFGAVLAAAAAGLLARRFRLPVPVDIVAGLVTMLLYVTVVYTPAEALLGIIPTPASLNGLNELLDEGWQVANKYAAPVPLGPGVELMGTLGIGLVAVLVDFLVVRLRRAAAAGLPLLAMYSVPAAVREESVSWVAFLLGAVGFMGLLLADSSEQVNGWGRPVFTRRWSAAAPREQPGAAALAATGYRVGLTAVAIAVLLPTVIPGIHPRGMFGMGGAGRGGGSGSATVTTLDPLVSLKRELARQDDAVVLTYRTNATERPDYLRMYALDRFDGDRWTYTPLRNGVTNPIDGGALPAAAGLSFAPTQPVNTRIRIERRVRDMTFLPMPYPPVQIAVEGDWRVDPRSLMVYSLRDAAGGRTYSVDSLRVQPTQAQLATASDRAPADITVRYLDIPRQVPESVRRLAMDQTADAPSLYEKAVALQAWFTRSGEFTYDLSKQSPKHVSDLVDFLTRSKRGYCEQFAASMALLARTLGIPARVAMGYTAGTQATDGSWIVRSRDAHAWPELYFEGAGWVRFEPTPSGVVGQGTASVPPYSEPASASEAPAPGAEATPTPSESAGAAGASPGATPGARPDDPDLAGGAELPQESGGWWLSPAWIAVVALIVLIMMAPMTLATLNRRRRWRRAGYTLVLGHARPGEASERPPPGRDEPVPQQARDRANAAWTQLRTDAIDHRLPWRTNESPRATSRRLAEHLRLDAEAEGALGRIALAEERARYAPVPADVESLRADSRLVREAFARSVSWLTRWRARLVPPSALIGFRQAAGRALDAIELLVTRLSRPPRRRG</sequence>
<dbReference type="Pfam" id="PF01841">
    <property type="entry name" value="Transglut_core"/>
    <property type="match status" value="1"/>
</dbReference>
<dbReference type="InterPro" id="IPR002931">
    <property type="entry name" value="Transglutaminase-like"/>
</dbReference>
<feature type="transmembrane region" description="Helical" evidence="2">
    <location>
        <begin position="164"/>
        <end position="181"/>
    </location>
</feature>
<protein>
    <submittedName>
        <fullName evidence="4">Transglutaminase domain-containing protein</fullName>
    </submittedName>
</protein>
<evidence type="ECO:0000259" key="3">
    <source>
        <dbReference type="SMART" id="SM00460"/>
    </source>
</evidence>
<reference evidence="4 5" key="1">
    <citation type="submission" date="2020-06" db="EMBL/GenBank/DDBJ databases">
        <title>Actinomadura xiongansis sp. nov., isolated from soil of Baiyangdian.</title>
        <authorList>
            <person name="Zhang X."/>
        </authorList>
    </citation>
    <scope>NUCLEOTIDE SEQUENCE [LARGE SCALE GENOMIC DNA]</scope>
    <source>
        <strain evidence="4 5">HBUM206468</strain>
    </source>
</reference>
<dbReference type="InterPro" id="IPR038765">
    <property type="entry name" value="Papain-like_cys_pep_sf"/>
</dbReference>
<feature type="region of interest" description="Disordered" evidence="1">
    <location>
        <begin position="666"/>
        <end position="690"/>
    </location>
</feature>
<dbReference type="SMART" id="SM00460">
    <property type="entry name" value="TGc"/>
    <property type="match status" value="1"/>
</dbReference>
<evidence type="ECO:0000256" key="2">
    <source>
        <dbReference type="SAM" id="Phobius"/>
    </source>
</evidence>
<feature type="transmembrane region" description="Helical" evidence="2">
    <location>
        <begin position="623"/>
        <end position="647"/>
    </location>
</feature>
<dbReference type="InterPro" id="IPR021878">
    <property type="entry name" value="TgpA_N"/>
</dbReference>
<feature type="transmembrane region" description="Helical" evidence="2">
    <location>
        <begin position="59"/>
        <end position="83"/>
    </location>
</feature>
<keyword evidence="5" id="KW-1185">Reference proteome</keyword>
<dbReference type="Gene3D" id="3.10.620.30">
    <property type="match status" value="1"/>
</dbReference>
<dbReference type="SUPFAM" id="SSF54001">
    <property type="entry name" value="Cysteine proteinases"/>
    <property type="match status" value="1"/>
</dbReference>
<comment type="caution">
    <text evidence="4">The sequence shown here is derived from an EMBL/GenBank/DDBJ whole genome shotgun (WGS) entry which is preliminary data.</text>
</comment>
<evidence type="ECO:0000256" key="1">
    <source>
        <dbReference type="SAM" id="MobiDB-lite"/>
    </source>
</evidence>
<name>A0ABR7LL30_9ACTN</name>
<feature type="transmembrane region" description="Helical" evidence="2">
    <location>
        <begin position="29"/>
        <end position="47"/>
    </location>
</feature>
<feature type="region of interest" description="Disordered" evidence="1">
    <location>
        <begin position="556"/>
        <end position="615"/>
    </location>
</feature>
<dbReference type="RefSeq" id="WP_187242530.1">
    <property type="nucleotide sequence ID" value="NZ_BAAAOK010000015.1"/>
</dbReference>
<proteinExistence type="predicted"/>
<dbReference type="Pfam" id="PF11992">
    <property type="entry name" value="TgpA_N"/>
    <property type="match status" value="1"/>
</dbReference>
<feature type="transmembrane region" description="Helical" evidence="2">
    <location>
        <begin position="210"/>
        <end position="231"/>
    </location>
</feature>
<keyword evidence="2" id="KW-1133">Transmembrane helix</keyword>
<feature type="transmembrane region" description="Helical" evidence="2">
    <location>
        <begin position="118"/>
        <end position="136"/>
    </location>
</feature>
<dbReference type="EMBL" id="JABVEC010000004">
    <property type="protein sequence ID" value="MBC6465544.1"/>
    <property type="molecule type" value="Genomic_DNA"/>
</dbReference>
<evidence type="ECO:0000313" key="5">
    <source>
        <dbReference type="Proteomes" id="UP000805614"/>
    </source>
</evidence>
<feature type="domain" description="Transglutaminase-like" evidence="3">
    <location>
        <begin position="482"/>
        <end position="552"/>
    </location>
</feature>
<dbReference type="PANTHER" id="PTHR42736">
    <property type="entry name" value="PROTEIN-GLUTAMINE GAMMA-GLUTAMYLTRANSFERASE"/>
    <property type="match status" value="1"/>
</dbReference>
<keyword evidence="2" id="KW-0812">Transmembrane</keyword>
<feature type="compositionally biased region" description="Low complexity" evidence="1">
    <location>
        <begin position="561"/>
        <end position="603"/>
    </location>
</feature>
<dbReference type="Proteomes" id="UP000805614">
    <property type="component" value="Unassembled WGS sequence"/>
</dbReference>
<evidence type="ECO:0000313" key="4">
    <source>
        <dbReference type="EMBL" id="MBC6465544.1"/>
    </source>
</evidence>